<organism evidence="3 4">
    <name type="scientific">Polarella glacialis</name>
    <name type="common">Dinoflagellate</name>
    <dbReference type="NCBI Taxonomy" id="89957"/>
    <lineage>
        <taxon>Eukaryota</taxon>
        <taxon>Sar</taxon>
        <taxon>Alveolata</taxon>
        <taxon>Dinophyceae</taxon>
        <taxon>Suessiales</taxon>
        <taxon>Suessiaceae</taxon>
        <taxon>Polarella</taxon>
    </lineage>
</organism>
<feature type="domain" description="EF-hand" evidence="2">
    <location>
        <begin position="68"/>
        <end position="103"/>
    </location>
</feature>
<protein>
    <recommendedName>
        <fullName evidence="2">EF-hand domain-containing protein</fullName>
    </recommendedName>
</protein>
<dbReference type="SMART" id="SM00054">
    <property type="entry name" value="EFh"/>
    <property type="match status" value="2"/>
</dbReference>
<evidence type="ECO:0000313" key="3">
    <source>
        <dbReference type="EMBL" id="CAE8613375.1"/>
    </source>
</evidence>
<dbReference type="CDD" id="cd00051">
    <property type="entry name" value="EFh"/>
    <property type="match status" value="1"/>
</dbReference>
<evidence type="ECO:0000259" key="2">
    <source>
        <dbReference type="PROSITE" id="PS50222"/>
    </source>
</evidence>
<dbReference type="AlphaFoldDB" id="A0A813FMR9"/>
<name>A0A813FMR9_POLGL</name>
<reference evidence="3" key="1">
    <citation type="submission" date="2021-02" db="EMBL/GenBank/DDBJ databases">
        <authorList>
            <person name="Dougan E. K."/>
            <person name="Rhodes N."/>
            <person name="Thang M."/>
            <person name="Chan C."/>
        </authorList>
    </citation>
    <scope>NUCLEOTIDE SEQUENCE</scope>
</reference>
<dbReference type="PROSITE" id="PS50222">
    <property type="entry name" value="EF_HAND_2"/>
    <property type="match status" value="2"/>
</dbReference>
<dbReference type="Pfam" id="PF13499">
    <property type="entry name" value="EF-hand_7"/>
    <property type="match status" value="1"/>
</dbReference>
<proteinExistence type="predicted"/>
<dbReference type="GO" id="GO:0005509">
    <property type="term" value="F:calcium ion binding"/>
    <property type="evidence" value="ECO:0007669"/>
    <property type="project" value="InterPro"/>
</dbReference>
<keyword evidence="4" id="KW-1185">Reference proteome</keyword>
<dbReference type="InterPro" id="IPR018247">
    <property type="entry name" value="EF_Hand_1_Ca_BS"/>
</dbReference>
<dbReference type="PROSITE" id="PS00018">
    <property type="entry name" value="EF_HAND_1"/>
    <property type="match status" value="2"/>
</dbReference>
<dbReference type="InterPro" id="IPR002048">
    <property type="entry name" value="EF_hand_dom"/>
</dbReference>
<gene>
    <name evidence="3" type="ORF">PGLA1383_LOCUS31142</name>
</gene>
<evidence type="ECO:0000256" key="1">
    <source>
        <dbReference type="ARBA" id="ARBA00022837"/>
    </source>
</evidence>
<keyword evidence="1" id="KW-0106">Calcium</keyword>
<dbReference type="SUPFAM" id="SSF47473">
    <property type="entry name" value="EF-hand"/>
    <property type="match status" value="1"/>
</dbReference>
<dbReference type="OrthoDB" id="343296at2759"/>
<dbReference type="Gene3D" id="1.10.238.10">
    <property type="entry name" value="EF-hand"/>
    <property type="match status" value="1"/>
</dbReference>
<accession>A0A813FMR9</accession>
<feature type="domain" description="EF-hand" evidence="2">
    <location>
        <begin position="23"/>
        <end position="58"/>
    </location>
</feature>
<dbReference type="Proteomes" id="UP000654075">
    <property type="component" value="Unassembled WGS sequence"/>
</dbReference>
<sequence>MGICSSCDSKPPTLPDVNLEAVDAGKQAQLVFKQIDVNGDGFISQVEFVKHLRSHGELLSERSAEGAMALTEMVTEFQKMDADGDKKISYDELNAFLLKKAEAGMPGASTSGSQAIAMKN</sequence>
<dbReference type="InterPro" id="IPR011992">
    <property type="entry name" value="EF-hand-dom_pair"/>
</dbReference>
<comment type="caution">
    <text evidence="3">The sequence shown here is derived from an EMBL/GenBank/DDBJ whole genome shotgun (WGS) entry which is preliminary data.</text>
</comment>
<evidence type="ECO:0000313" key="4">
    <source>
        <dbReference type="Proteomes" id="UP000654075"/>
    </source>
</evidence>
<dbReference type="EMBL" id="CAJNNV010025246">
    <property type="protein sequence ID" value="CAE8613375.1"/>
    <property type="molecule type" value="Genomic_DNA"/>
</dbReference>